<dbReference type="PANTHER" id="PTHR34139">
    <property type="entry name" value="UPF0331 PROTEIN MJ0127"/>
    <property type="match status" value="1"/>
</dbReference>
<dbReference type="InterPro" id="IPR051813">
    <property type="entry name" value="HepT_RNase_toxin"/>
</dbReference>
<dbReference type="AlphaFoldDB" id="D6CX32"/>
<evidence type="ECO:0000256" key="2">
    <source>
        <dbReference type="ARBA" id="ARBA00022649"/>
    </source>
</evidence>
<organism evidence="7 8">
    <name type="scientific">Bacteroides xylanisolvens XB1A</name>
    <dbReference type="NCBI Taxonomy" id="657309"/>
    <lineage>
        <taxon>Bacteria</taxon>
        <taxon>Pseudomonadati</taxon>
        <taxon>Bacteroidota</taxon>
        <taxon>Bacteroidia</taxon>
        <taxon>Bacteroidales</taxon>
        <taxon>Bacteroidaceae</taxon>
        <taxon>Bacteroides</taxon>
    </lineage>
</organism>
<dbReference type="GO" id="GO:0110001">
    <property type="term" value="C:toxin-antitoxin complex"/>
    <property type="evidence" value="ECO:0007669"/>
    <property type="project" value="InterPro"/>
</dbReference>
<evidence type="ECO:0000256" key="5">
    <source>
        <dbReference type="ARBA" id="ARBA00022801"/>
    </source>
</evidence>
<dbReference type="GO" id="GO:0004540">
    <property type="term" value="F:RNA nuclease activity"/>
    <property type="evidence" value="ECO:0007669"/>
    <property type="project" value="InterPro"/>
</dbReference>
<evidence type="ECO:0000256" key="6">
    <source>
        <dbReference type="ARBA" id="ARBA00024207"/>
    </source>
</evidence>
<protein>
    <submittedName>
        <fullName evidence="7">Uncharacterized conserved protein</fullName>
    </submittedName>
</protein>
<reference evidence="7 8" key="2">
    <citation type="submission" date="2010-03" db="EMBL/GenBank/DDBJ databases">
        <authorList>
            <person name="Pajon A."/>
        </authorList>
    </citation>
    <scope>NUCLEOTIDE SEQUENCE [LARGE SCALE GENOMIC DNA]</scope>
    <source>
        <strain evidence="7 8">XB1A</strain>
    </source>
</reference>
<evidence type="ECO:0000256" key="4">
    <source>
        <dbReference type="ARBA" id="ARBA00022741"/>
    </source>
</evidence>
<dbReference type="InterPro" id="IPR008201">
    <property type="entry name" value="HepT-like"/>
</dbReference>
<evidence type="ECO:0000313" key="7">
    <source>
        <dbReference type="EMBL" id="CBK66734.1"/>
    </source>
</evidence>
<dbReference type="PANTHER" id="PTHR34139:SF1">
    <property type="entry name" value="RNASE MJ1380-RELATED"/>
    <property type="match status" value="1"/>
</dbReference>
<keyword evidence="3" id="KW-0540">Nuclease</keyword>
<dbReference type="EMBL" id="FP929033">
    <property type="protein sequence ID" value="CBK66734.1"/>
    <property type="molecule type" value="Genomic_DNA"/>
</dbReference>
<comment type="similarity">
    <text evidence="6">Belongs to the HepT RNase toxin family.</text>
</comment>
<dbReference type="GO" id="GO:0000166">
    <property type="term" value="F:nucleotide binding"/>
    <property type="evidence" value="ECO:0007669"/>
    <property type="project" value="UniProtKB-KW"/>
</dbReference>
<evidence type="ECO:0000256" key="1">
    <source>
        <dbReference type="ARBA" id="ARBA00022553"/>
    </source>
</evidence>
<dbReference type="KEGG" id="bxy:BXY_16210"/>
<dbReference type="Gene3D" id="1.20.120.580">
    <property type="entry name" value="bsu32300-like"/>
    <property type="match status" value="1"/>
</dbReference>
<dbReference type="PATRIC" id="fig|657309.4.peg.406"/>
<reference evidence="7 8" key="1">
    <citation type="submission" date="2010-03" db="EMBL/GenBank/DDBJ databases">
        <title>The genome sequence of Bacteriodes xylanisolvens XB1A.</title>
        <authorList>
            <consortium name="metaHIT consortium -- http://www.metahit.eu/"/>
            <person name="Pajon A."/>
            <person name="Turner K."/>
            <person name="Parkhill J."/>
            <person name="Bernalier A."/>
        </authorList>
    </citation>
    <scope>NUCLEOTIDE SEQUENCE [LARGE SCALE GENOMIC DNA]</scope>
    <source>
        <strain evidence="7 8">XB1A</strain>
    </source>
</reference>
<gene>
    <name evidence="7" type="ORF">BXY_16210</name>
</gene>
<dbReference type="GO" id="GO:0016787">
    <property type="term" value="F:hydrolase activity"/>
    <property type="evidence" value="ECO:0007669"/>
    <property type="project" value="UniProtKB-KW"/>
</dbReference>
<sequence>MEFMCKSQIIESLLKKILQTVERILANSETITSPSFYLLTPSGMERLESTCMLLIAIGEGVKGVDKLTDKKLLSFYPGMDWKGVMGMRDIIAHHYFDLDAEIVYDVIKHDLPKLKDVLQQIVDDLKVSNQAID</sequence>
<keyword evidence="4" id="KW-0547">Nucleotide-binding</keyword>
<keyword evidence="2" id="KW-1277">Toxin-antitoxin system</keyword>
<name>D6CX32_9BACE</name>
<dbReference type="Pfam" id="PF01934">
    <property type="entry name" value="HepT-like"/>
    <property type="match status" value="1"/>
</dbReference>
<keyword evidence="1" id="KW-0597">Phosphoprotein</keyword>
<evidence type="ECO:0000256" key="3">
    <source>
        <dbReference type="ARBA" id="ARBA00022722"/>
    </source>
</evidence>
<dbReference type="InterPro" id="IPR037038">
    <property type="entry name" value="HepT-like_sf"/>
</dbReference>
<dbReference type="HOGENOM" id="CLU_142825_2_0_10"/>
<dbReference type="Proteomes" id="UP000008795">
    <property type="component" value="Chromosome"/>
</dbReference>
<dbReference type="eggNOG" id="COG2361">
    <property type="taxonomic scope" value="Bacteria"/>
</dbReference>
<accession>D6CX32</accession>
<proteinExistence type="inferred from homology"/>
<evidence type="ECO:0000313" key="8">
    <source>
        <dbReference type="Proteomes" id="UP000008795"/>
    </source>
</evidence>
<keyword evidence="5" id="KW-0378">Hydrolase</keyword>